<organism evidence="3 4">
    <name type="scientific">Amylocarpus encephaloides</name>
    <dbReference type="NCBI Taxonomy" id="45428"/>
    <lineage>
        <taxon>Eukaryota</taxon>
        <taxon>Fungi</taxon>
        <taxon>Dikarya</taxon>
        <taxon>Ascomycota</taxon>
        <taxon>Pezizomycotina</taxon>
        <taxon>Leotiomycetes</taxon>
        <taxon>Helotiales</taxon>
        <taxon>Helotiales incertae sedis</taxon>
        <taxon>Amylocarpus</taxon>
    </lineage>
</organism>
<dbReference type="Gene3D" id="3.10.350.10">
    <property type="entry name" value="LysM domain"/>
    <property type="match status" value="1"/>
</dbReference>
<sequence>MAEESCATCAQYLRNIPPVYDEKSEKPVAQDRRLDCCGRVICGSCIAKNSRFATYCPFCQVSATPSSLPQGLRDPPSYTPPFWNHKSQPSHTDDELPTYSTLNSTMQPLPERAQETQPHEDVLHFLDHEIDTLNSLSLKYGVPISALRRSNNITSDHLLLARRTIIIPGEFYKGGLSLSPRPVEGEEEESKKALVRKWMVACKVSEYDVALIYLKQSTYDLDAAITTYKDDERWELEHPIEANMKAKGRMKHGLGKRRFTGQRS</sequence>
<proteinExistence type="predicted"/>
<name>A0A9P7YT29_9HELO</name>
<dbReference type="Proteomes" id="UP000824998">
    <property type="component" value="Unassembled WGS sequence"/>
</dbReference>
<dbReference type="AlphaFoldDB" id="A0A9P7YT29"/>
<dbReference type="InterPro" id="IPR018392">
    <property type="entry name" value="LysM"/>
</dbReference>
<dbReference type="CDD" id="cd00118">
    <property type="entry name" value="LysM"/>
    <property type="match status" value="1"/>
</dbReference>
<dbReference type="InterPro" id="IPR036779">
    <property type="entry name" value="LysM_dom_sf"/>
</dbReference>
<accession>A0A9P7YT29</accession>
<evidence type="ECO:0000313" key="3">
    <source>
        <dbReference type="EMBL" id="KAG9239241.1"/>
    </source>
</evidence>
<reference evidence="3" key="1">
    <citation type="journal article" date="2021" name="IMA Fungus">
        <title>Genomic characterization of three marine fungi, including Emericellopsis atlantica sp. nov. with signatures of a generalist lifestyle and marine biomass degradation.</title>
        <authorList>
            <person name="Hagestad O.C."/>
            <person name="Hou L."/>
            <person name="Andersen J.H."/>
            <person name="Hansen E.H."/>
            <person name="Altermark B."/>
            <person name="Li C."/>
            <person name="Kuhnert E."/>
            <person name="Cox R.J."/>
            <person name="Crous P.W."/>
            <person name="Spatafora J.W."/>
            <person name="Lail K."/>
            <person name="Amirebrahimi M."/>
            <person name="Lipzen A."/>
            <person name="Pangilinan J."/>
            <person name="Andreopoulos W."/>
            <person name="Hayes R.D."/>
            <person name="Ng V."/>
            <person name="Grigoriev I.V."/>
            <person name="Jackson S.A."/>
            <person name="Sutton T.D.S."/>
            <person name="Dobson A.D.W."/>
            <person name="Rama T."/>
        </authorList>
    </citation>
    <scope>NUCLEOTIDE SEQUENCE</scope>
    <source>
        <strain evidence="3">TRa018bII</strain>
    </source>
</reference>
<dbReference type="Pfam" id="PF01476">
    <property type="entry name" value="LysM"/>
    <property type="match status" value="1"/>
</dbReference>
<evidence type="ECO:0000313" key="4">
    <source>
        <dbReference type="Proteomes" id="UP000824998"/>
    </source>
</evidence>
<dbReference type="InterPro" id="IPR045030">
    <property type="entry name" value="LYSM1-4"/>
</dbReference>
<keyword evidence="4" id="KW-1185">Reference proteome</keyword>
<dbReference type="PANTHER" id="PTHR20932:SF31">
    <property type="entry name" value="RING-TYPE DOMAIN-CONTAINING PROTEIN"/>
    <property type="match status" value="1"/>
</dbReference>
<evidence type="ECO:0000256" key="1">
    <source>
        <dbReference type="SAM" id="MobiDB-lite"/>
    </source>
</evidence>
<comment type="caution">
    <text evidence="3">The sequence shown here is derived from an EMBL/GenBank/DDBJ whole genome shotgun (WGS) entry which is preliminary data.</text>
</comment>
<gene>
    <name evidence="3" type="ORF">BJ875DRAFT_220652</name>
</gene>
<dbReference type="PANTHER" id="PTHR20932">
    <property type="entry name" value="LYSM AND PUTATIVE PEPTIDOGLYCAN-BINDING DOMAIN-CONTAINING PROTEIN"/>
    <property type="match status" value="1"/>
</dbReference>
<dbReference type="EMBL" id="MU251360">
    <property type="protein sequence ID" value="KAG9239241.1"/>
    <property type="molecule type" value="Genomic_DNA"/>
</dbReference>
<dbReference type="PROSITE" id="PS51782">
    <property type="entry name" value="LYSM"/>
    <property type="match status" value="1"/>
</dbReference>
<evidence type="ECO:0000259" key="2">
    <source>
        <dbReference type="PROSITE" id="PS51782"/>
    </source>
</evidence>
<feature type="domain" description="LysM" evidence="2">
    <location>
        <begin position="123"/>
        <end position="167"/>
    </location>
</feature>
<dbReference type="OrthoDB" id="2107166at2759"/>
<feature type="region of interest" description="Disordered" evidence="1">
    <location>
        <begin position="69"/>
        <end position="99"/>
    </location>
</feature>
<protein>
    <recommendedName>
        <fullName evidence="2">LysM domain-containing protein</fullName>
    </recommendedName>
</protein>